<evidence type="ECO:0000256" key="1">
    <source>
        <dbReference type="SAM" id="MobiDB-lite"/>
    </source>
</evidence>
<name>A0A3N1HQ81_9ACTN</name>
<feature type="region of interest" description="Disordered" evidence="1">
    <location>
        <begin position="109"/>
        <end position="139"/>
    </location>
</feature>
<gene>
    <name evidence="2" type="ORF">EDC03_0800</name>
</gene>
<keyword evidence="3" id="KW-1185">Reference proteome</keyword>
<reference evidence="2 3" key="1">
    <citation type="journal article" date="2015" name="Stand. Genomic Sci.">
        <title>Genomic Encyclopedia of Bacterial and Archaeal Type Strains, Phase III: the genomes of soil and plant-associated and newly described type strains.</title>
        <authorList>
            <person name="Whitman W.B."/>
            <person name="Woyke T."/>
            <person name="Klenk H.P."/>
            <person name="Zhou Y."/>
            <person name="Lilburn T.G."/>
            <person name="Beck B.J."/>
            <person name="De Vos P."/>
            <person name="Vandamme P."/>
            <person name="Eisen J.A."/>
            <person name="Garrity G."/>
            <person name="Hugenholtz P."/>
            <person name="Kyrpides N.C."/>
        </authorList>
    </citation>
    <scope>NUCLEOTIDE SEQUENCE [LARGE SCALE GENOMIC DNA]</scope>
    <source>
        <strain evidence="2 3">CECT 7306</strain>
    </source>
</reference>
<accession>A0A3N1HQ81</accession>
<comment type="caution">
    <text evidence="2">The sequence shown here is derived from an EMBL/GenBank/DDBJ whole genome shotgun (WGS) entry which is preliminary data.</text>
</comment>
<protein>
    <recommendedName>
        <fullName evidence="4">DUF4288 domain-containing protein</fullName>
    </recommendedName>
</protein>
<evidence type="ECO:0000313" key="3">
    <source>
        <dbReference type="Proteomes" id="UP000276232"/>
    </source>
</evidence>
<proteinExistence type="predicted"/>
<evidence type="ECO:0000313" key="2">
    <source>
        <dbReference type="EMBL" id="ROP44674.1"/>
    </source>
</evidence>
<dbReference type="RefSeq" id="WP_199719927.1">
    <property type="nucleotide sequence ID" value="NZ_RJKN01000002.1"/>
</dbReference>
<evidence type="ECO:0008006" key="4">
    <source>
        <dbReference type="Google" id="ProtNLM"/>
    </source>
</evidence>
<organism evidence="2 3">
    <name type="scientific">Pseudokineococcus lusitanus</name>
    <dbReference type="NCBI Taxonomy" id="763993"/>
    <lineage>
        <taxon>Bacteria</taxon>
        <taxon>Bacillati</taxon>
        <taxon>Actinomycetota</taxon>
        <taxon>Actinomycetes</taxon>
        <taxon>Kineosporiales</taxon>
        <taxon>Kineosporiaceae</taxon>
        <taxon>Pseudokineococcus</taxon>
    </lineage>
</organism>
<dbReference type="Proteomes" id="UP000276232">
    <property type="component" value="Unassembled WGS sequence"/>
</dbReference>
<dbReference type="EMBL" id="RJKN01000002">
    <property type="protein sequence ID" value="ROP44674.1"/>
    <property type="molecule type" value="Genomic_DNA"/>
</dbReference>
<dbReference type="AlphaFoldDB" id="A0A3N1HQ81"/>
<dbReference type="InParanoid" id="A0A3N1HQ81"/>
<sequence length="139" mass="15140">MSDLLPGTPQSSGWVAVRCIFHSELDGTGMYEERVTLWRTSSMDEAVERAEAEAHEYAAILSTPPADPTEYVGLAQAYLLSDTPGDGAEVFSLIRGSDLEPEDYLDTFFDTGTERQHDVGDPAEPGEADTAPNRDNVKT</sequence>